<keyword evidence="3" id="KW-1003">Cell membrane</keyword>
<dbReference type="Proteomes" id="UP000637002">
    <property type="component" value="Unassembled WGS sequence"/>
</dbReference>
<protein>
    <submittedName>
        <fullName evidence="8">Sugar transporter</fullName>
    </submittedName>
</protein>
<dbReference type="Pfam" id="PF13440">
    <property type="entry name" value="Polysacc_synt_3"/>
    <property type="match status" value="1"/>
</dbReference>
<evidence type="ECO:0000256" key="5">
    <source>
        <dbReference type="ARBA" id="ARBA00022989"/>
    </source>
</evidence>
<dbReference type="PANTHER" id="PTHR30250">
    <property type="entry name" value="PST FAMILY PREDICTED COLANIC ACID TRANSPORTER"/>
    <property type="match status" value="1"/>
</dbReference>
<proteinExistence type="inferred from homology"/>
<feature type="transmembrane region" description="Helical" evidence="7">
    <location>
        <begin position="291"/>
        <end position="315"/>
    </location>
</feature>
<feature type="transmembrane region" description="Helical" evidence="7">
    <location>
        <begin position="77"/>
        <end position="96"/>
    </location>
</feature>
<feature type="transmembrane region" description="Helical" evidence="7">
    <location>
        <begin position="440"/>
        <end position="461"/>
    </location>
</feature>
<keyword evidence="8" id="KW-0762">Sugar transport</keyword>
<feature type="transmembrane region" description="Helical" evidence="7">
    <location>
        <begin position="143"/>
        <end position="164"/>
    </location>
</feature>
<dbReference type="RefSeq" id="WP_188611007.1">
    <property type="nucleotide sequence ID" value="NZ_BMGG01000007.1"/>
</dbReference>
<evidence type="ECO:0000256" key="2">
    <source>
        <dbReference type="ARBA" id="ARBA00007430"/>
    </source>
</evidence>
<sequence>MPRIIRAVALASSERYFSVLTSIGATIVLSRLLTPSEFGIGVVGFAAAALAEGVREVSASNYIVQTRHLNRSALRTVFTLNGLFTLAIAACLYGLARPLARFYNLDELQTFLQVFALGFALGLTSGPAGALMARELAFGRRGAAGLLVTVINAGAAILFALQGASYMSFAWAYVISNGASAFIYPVLLRDWTMFGISLRDWRRVLTFGMYGAATRLLNIASENAAYLVMGRFVSPGGIGLLYRAGMVVTLPDRVLLGAVSSVAFPAFSREARDGVPLGPTYVRAAELMTAIYWPALTVIGLLAFPIILTLLGAQWREAATLVQIMAGAALFNAPMGISYTVPIALGAIRLTTLLALFQALVSVLCIAAAAPYGARAIAWSAWVSVPINVGAALFLVHRVAPFSVGELAMRLAGSAAVTFGTALGPLVVIAAAGWRFDLPPLASLCAILLAGLGWLASLAGVRHPLLGHIRNVLRHSRTRLTTG</sequence>
<gene>
    <name evidence="8" type="ORF">GCM10010994_40730</name>
</gene>
<reference evidence="8" key="1">
    <citation type="journal article" date="2014" name="Int. J. Syst. Evol. Microbiol.">
        <title>Complete genome sequence of Corynebacterium casei LMG S-19264T (=DSM 44701T), isolated from a smear-ripened cheese.</title>
        <authorList>
            <consortium name="US DOE Joint Genome Institute (JGI-PGF)"/>
            <person name="Walter F."/>
            <person name="Albersmeier A."/>
            <person name="Kalinowski J."/>
            <person name="Ruckert C."/>
        </authorList>
    </citation>
    <scope>NUCLEOTIDE SEQUENCE</scope>
    <source>
        <strain evidence="8">CGMCC 1.12919</strain>
    </source>
</reference>
<feature type="transmembrane region" description="Helical" evidence="7">
    <location>
        <begin position="353"/>
        <end position="370"/>
    </location>
</feature>
<keyword evidence="4 7" id="KW-0812">Transmembrane</keyword>
<comment type="caution">
    <text evidence="8">The sequence shown here is derived from an EMBL/GenBank/DDBJ whole genome shotgun (WGS) entry which is preliminary data.</text>
</comment>
<evidence type="ECO:0000313" key="8">
    <source>
        <dbReference type="EMBL" id="GGC78345.1"/>
    </source>
</evidence>
<comment type="similarity">
    <text evidence="2">Belongs to the polysaccharide synthase family.</text>
</comment>
<accession>A0A916XKK2</accession>
<evidence type="ECO:0000256" key="6">
    <source>
        <dbReference type="ARBA" id="ARBA00023136"/>
    </source>
</evidence>
<dbReference type="GO" id="GO:0005886">
    <property type="term" value="C:plasma membrane"/>
    <property type="evidence" value="ECO:0007669"/>
    <property type="project" value="UniProtKB-SubCell"/>
</dbReference>
<dbReference type="InterPro" id="IPR050833">
    <property type="entry name" value="Poly_Biosynth_Transport"/>
</dbReference>
<feature type="transmembrane region" description="Helical" evidence="7">
    <location>
        <begin position="408"/>
        <end position="434"/>
    </location>
</feature>
<evidence type="ECO:0000256" key="4">
    <source>
        <dbReference type="ARBA" id="ARBA00022692"/>
    </source>
</evidence>
<keyword evidence="6 7" id="KW-0472">Membrane</keyword>
<dbReference type="EMBL" id="BMGG01000007">
    <property type="protein sequence ID" value="GGC78345.1"/>
    <property type="molecule type" value="Genomic_DNA"/>
</dbReference>
<organism evidence="8 9">
    <name type="scientific">Chelatococcus reniformis</name>
    <dbReference type="NCBI Taxonomy" id="1494448"/>
    <lineage>
        <taxon>Bacteria</taxon>
        <taxon>Pseudomonadati</taxon>
        <taxon>Pseudomonadota</taxon>
        <taxon>Alphaproteobacteria</taxon>
        <taxon>Hyphomicrobiales</taxon>
        <taxon>Chelatococcaceae</taxon>
        <taxon>Chelatococcus</taxon>
    </lineage>
</organism>
<dbReference type="PANTHER" id="PTHR30250:SF10">
    <property type="entry name" value="LIPOPOLYSACCHARIDE BIOSYNTHESIS PROTEIN WZXC"/>
    <property type="match status" value="1"/>
</dbReference>
<dbReference type="AlphaFoldDB" id="A0A916XKK2"/>
<feature type="transmembrane region" description="Helical" evidence="7">
    <location>
        <begin position="321"/>
        <end position="341"/>
    </location>
</feature>
<feature type="transmembrane region" description="Helical" evidence="7">
    <location>
        <begin position="170"/>
        <end position="188"/>
    </location>
</feature>
<keyword evidence="8" id="KW-0813">Transport</keyword>
<keyword evidence="5 7" id="KW-1133">Transmembrane helix</keyword>
<evidence type="ECO:0000256" key="1">
    <source>
        <dbReference type="ARBA" id="ARBA00004651"/>
    </source>
</evidence>
<evidence type="ECO:0000256" key="3">
    <source>
        <dbReference type="ARBA" id="ARBA00022475"/>
    </source>
</evidence>
<evidence type="ECO:0000313" key="9">
    <source>
        <dbReference type="Proteomes" id="UP000637002"/>
    </source>
</evidence>
<feature type="transmembrane region" description="Helical" evidence="7">
    <location>
        <begin position="376"/>
        <end position="396"/>
    </location>
</feature>
<comment type="subcellular location">
    <subcellularLocation>
        <location evidence="1">Cell membrane</location>
        <topology evidence="1">Multi-pass membrane protein</topology>
    </subcellularLocation>
</comment>
<reference evidence="8" key="2">
    <citation type="submission" date="2020-09" db="EMBL/GenBank/DDBJ databases">
        <authorList>
            <person name="Sun Q."/>
            <person name="Zhou Y."/>
        </authorList>
    </citation>
    <scope>NUCLEOTIDE SEQUENCE</scope>
    <source>
        <strain evidence="8">CGMCC 1.12919</strain>
    </source>
</reference>
<evidence type="ECO:0000256" key="7">
    <source>
        <dbReference type="SAM" id="Phobius"/>
    </source>
</evidence>
<keyword evidence="9" id="KW-1185">Reference proteome</keyword>
<name>A0A916XKK2_9HYPH</name>
<feature type="transmembrane region" description="Helical" evidence="7">
    <location>
        <begin position="108"/>
        <end position="131"/>
    </location>
</feature>